<accession>U3BIQ4</accession>
<gene>
    <name evidence="2" type="primary">pilO</name>
    <name evidence="2" type="ORF">VPR01S_04_01380</name>
</gene>
<protein>
    <submittedName>
        <fullName evidence="2">Type 4 pili biogenesis protein PilO</fullName>
    </submittedName>
</protein>
<dbReference type="InterPro" id="IPR007445">
    <property type="entry name" value="PilO"/>
</dbReference>
<reference evidence="2 3" key="1">
    <citation type="submission" date="2013-09" db="EMBL/GenBank/DDBJ databases">
        <title>Whole genome shotgun sequence of Vibrio proteolyticus NBRC 13287.</title>
        <authorList>
            <person name="Isaki S."/>
            <person name="Hosoyama A."/>
            <person name="Numata M."/>
            <person name="Hashimoto M."/>
            <person name="Hosoyama Y."/>
            <person name="Tsuchikane K."/>
            <person name="Noguchi M."/>
            <person name="Hirakata S."/>
            <person name="Ichikawa N."/>
            <person name="Ohji S."/>
            <person name="Yamazoe A."/>
            <person name="Fujita N."/>
        </authorList>
    </citation>
    <scope>NUCLEOTIDE SEQUENCE [LARGE SCALE GENOMIC DNA]</scope>
    <source>
        <strain evidence="2 3">NBRC 13287</strain>
    </source>
</reference>
<dbReference type="GO" id="GO:0043107">
    <property type="term" value="P:type IV pilus-dependent motility"/>
    <property type="evidence" value="ECO:0007669"/>
    <property type="project" value="InterPro"/>
</dbReference>
<dbReference type="eggNOG" id="COG3167">
    <property type="taxonomic scope" value="Bacteria"/>
</dbReference>
<feature type="transmembrane region" description="Helical" evidence="1">
    <location>
        <begin position="20"/>
        <end position="41"/>
    </location>
</feature>
<dbReference type="PANTHER" id="PTHR39555:SF1">
    <property type="entry name" value="TYPE IV PILUS INNER MEMBRANE COMPONENT PILO"/>
    <property type="match status" value="1"/>
</dbReference>
<dbReference type="STRING" id="1219065.VPR01S_04_01380"/>
<dbReference type="GO" id="GO:0043683">
    <property type="term" value="P:type IV pilus assembly"/>
    <property type="evidence" value="ECO:0007669"/>
    <property type="project" value="InterPro"/>
</dbReference>
<dbReference type="Pfam" id="PF04350">
    <property type="entry name" value="PilO"/>
    <property type="match status" value="1"/>
</dbReference>
<dbReference type="Gene3D" id="3.30.70.60">
    <property type="match status" value="1"/>
</dbReference>
<sequence length="198" mass="22844">MRMTEWRALELTDMAEWPRIAQGGALVAGLLLMQLLGYQFYLSPKLTTLHQLRQQESELSEYLERTALQVAQLPAQQRQLRQAQQAFDAQLRALPAEQELASLLAAVNQAGVQHQLTISRIDWGARQRQGDLYRLPLNLEWKGEYHDIGRFVAAIAALPRLIHFDELRWQRVTQDSEQLQVRARAVTYQYQPEGKPND</sequence>
<keyword evidence="1" id="KW-1133">Transmembrane helix</keyword>
<organism evidence="2 3">
    <name type="scientific">Vibrio proteolyticus NBRC 13287</name>
    <dbReference type="NCBI Taxonomy" id="1219065"/>
    <lineage>
        <taxon>Bacteria</taxon>
        <taxon>Pseudomonadati</taxon>
        <taxon>Pseudomonadota</taxon>
        <taxon>Gammaproteobacteria</taxon>
        <taxon>Vibrionales</taxon>
        <taxon>Vibrionaceae</taxon>
        <taxon>Vibrio</taxon>
    </lineage>
</organism>
<keyword evidence="1" id="KW-0472">Membrane</keyword>
<evidence type="ECO:0000313" key="2">
    <source>
        <dbReference type="EMBL" id="GAD66533.1"/>
    </source>
</evidence>
<name>U3BIQ4_VIBPR</name>
<dbReference type="InterPro" id="IPR014717">
    <property type="entry name" value="Transl_elong_EF1B/ribsomal_bS6"/>
</dbReference>
<dbReference type="EMBL" id="BATJ01000004">
    <property type="protein sequence ID" value="GAD66533.1"/>
    <property type="molecule type" value="Genomic_DNA"/>
</dbReference>
<comment type="caution">
    <text evidence="2">The sequence shown here is derived from an EMBL/GenBank/DDBJ whole genome shotgun (WGS) entry which is preliminary data.</text>
</comment>
<dbReference type="PIRSF" id="PIRSF016482">
    <property type="entry name" value="PilO"/>
    <property type="match status" value="1"/>
</dbReference>
<keyword evidence="3" id="KW-1185">Reference proteome</keyword>
<evidence type="ECO:0000313" key="3">
    <source>
        <dbReference type="Proteomes" id="UP000016570"/>
    </source>
</evidence>
<proteinExistence type="predicted"/>
<dbReference type="PANTHER" id="PTHR39555">
    <property type="entry name" value="FIMBRIAL ASSEMBLY PROTEIN PILO-LIKE PROTEIN-RELATED"/>
    <property type="match status" value="1"/>
</dbReference>
<dbReference type="Proteomes" id="UP000016570">
    <property type="component" value="Unassembled WGS sequence"/>
</dbReference>
<keyword evidence="1" id="KW-0812">Transmembrane</keyword>
<evidence type="ECO:0000256" key="1">
    <source>
        <dbReference type="SAM" id="Phobius"/>
    </source>
</evidence>
<dbReference type="AlphaFoldDB" id="U3BIQ4"/>